<name>W2Q0G6_PHYN3</name>
<dbReference type="VEuPathDB" id="FungiDB:PPTG_12689"/>
<dbReference type="Pfam" id="PF20600">
    <property type="entry name" value="ExoX-like_C"/>
    <property type="match status" value="2"/>
</dbReference>
<dbReference type="GeneID" id="20182120"/>
<dbReference type="OrthoDB" id="105400at2759"/>
<feature type="domain" description="Exodeoxyribonuclease X-like C-terminal" evidence="1">
    <location>
        <begin position="6"/>
        <end position="33"/>
    </location>
</feature>
<protein>
    <recommendedName>
        <fullName evidence="1">Exodeoxyribonuclease X-like C-terminal domain-containing protein</fullName>
    </recommendedName>
</protein>
<evidence type="ECO:0000313" key="2">
    <source>
        <dbReference type="EMBL" id="ETN06612.1"/>
    </source>
</evidence>
<accession>W2Q0G6</accession>
<reference evidence="2 3" key="2">
    <citation type="submission" date="2013-11" db="EMBL/GenBank/DDBJ databases">
        <title>The Genome Sequence of Phytophthora parasitica INRA-310.</title>
        <authorList>
            <consortium name="The Broad Institute Genomics Platform"/>
            <person name="Russ C."/>
            <person name="Tyler B."/>
            <person name="Panabieres F."/>
            <person name="Shan W."/>
            <person name="Tripathy S."/>
            <person name="Grunwald N."/>
            <person name="Machado M."/>
            <person name="Johnson C.S."/>
            <person name="Arredondo F."/>
            <person name="Hong C."/>
            <person name="Coffey M."/>
            <person name="Young S.K."/>
            <person name="Zeng Q."/>
            <person name="Gargeya S."/>
            <person name="Fitzgerald M."/>
            <person name="Abouelleil A."/>
            <person name="Alvarado L."/>
            <person name="Chapman S.B."/>
            <person name="Gainer-Dewar J."/>
            <person name="Goldberg J."/>
            <person name="Griggs A."/>
            <person name="Gujja S."/>
            <person name="Hansen M."/>
            <person name="Howarth C."/>
            <person name="Imamovic A."/>
            <person name="Ireland A."/>
            <person name="Larimer J."/>
            <person name="McCowan C."/>
            <person name="Murphy C."/>
            <person name="Pearson M."/>
            <person name="Poon T.W."/>
            <person name="Priest M."/>
            <person name="Roberts A."/>
            <person name="Saif S."/>
            <person name="Shea T."/>
            <person name="Sykes S."/>
            <person name="Wortman J."/>
            <person name="Nusbaum C."/>
            <person name="Birren B."/>
        </authorList>
    </citation>
    <scope>NUCLEOTIDE SEQUENCE [LARGE SCALE GENOMIC DNA]</scope>
    <source>
        <strain evidence="2 3">INRA-310</strain>
    </source>
</reference>
<proteinExistence type="predicted"/>
<dbReference type="EMBL" id="KI669595">
    <property type="protein sequence ID" value="ETN06612.1"/>
    <property type="molecule type" value="Genomic_DNA"/>
</dbReference>
<feature type="domain" description="Exodeoxyribonuclease X-like C-terminal" evidence="1">
    <location>
        <begin position="60"/>
        <end position="87"/>
    </location>
</feature>
<organism evidence="2 3">
    <name type="scientific">Phytophthora nicotianae (strain INRA-310)</name>
    <name type="common">Phytophthora parasitica</name>
    <dbReference type="NCBI Taxonomy" id="761204"/>
    <lineage>
        <taxon>Eukaryota</taxon>
        <taxon>Sar</taxon>
        <taxon>Stramenopiles</taxon>
        <taxon>Oomycota</taxon>
        <taxon>Peronosporomycetes</taxon>
        <taxon>Peronosporales</taxon>
        <taxon>Peronosporaceae</taxon>
        <taxon>Phytophthora</taxon>
    </lineage>
</organism>
<evidence type="ECO:0000259" key="1">
    <source>
        <dbReference type="Pfam" id="PF20600"/>
    </source>
</evidence>
<evidence type="ECO:0000313" key="3">
    <source>
        <dbReference type="Proteomes" id="UP000018817"/>
    </source>
</evidence>
<dbReference type="AlphaFoldDB" id="W2Q0G6"/>
<gene>
    <name evidence="2" type="ORF">PPTG_12689</name>
</gene>
<dbReference type="InterPro" id="IPR046768">
    <property type="entry name" value="ExoX-like_C"/>
</dbReference>
<reference evidence="3" key="1">
    <citation type="submission" date="2011-12" db="EMBL/GenBank/DDBJ databases">
        <authorList>
            <consortium name="The Broad Institute Genome Sequencing Platform"/>
            <person name="Russ C."/>
            <person name="Tyler B."/>
            <person name="Panabieres F."/>
            <person name="Shan W."/>
            <person name="Tripathy S."/>
            <person name="Grunwald N."/>
            <person name="Machado M."/>
            <person name="Young S.K."/>
            <person name="Zeng Q."/>
            <person name="Gargeya S."/>
            <person name="Fitzgerald M."/>
            <person name="Haas B."/>
            <person name="Abouelleil A."/>
            <person name="Alvarado L."/>
            <person name="Arachchi H.M."/>
            <person name="Berlin A."/>
            <person name="Chapman S.B."/>
            <person name="Gearin G."/>
            <person name="Goldberg J."/>
            <person name="Griggs A."/>
            <person name="Gujja S."/>
            <person name="Hansen M."/>
            <person name="Heiman D."/>
            <person name="Howarth C."/>
            <person name="Larimer J."/>
            <person name="Lui A."/>
            <person name="MacDonald P.J.P."/>
            <person name="McCowen C."/>
            <person name="Montmayeur A."/>
            <person name="Murphy C."/>
            <person name="Neiman D."/>
            <person name="Pearson M."/>
            <person name="Priest M."/>
            <person name="Roberts A."/>
            <person name="Saif S."/>
            <person name="Shea T."/>
            <person name="Sisk P."/>
            <person name="Stolte C."/>
            <person name="Sykes S."/>
            <person name="Wortman J."/>
            <person name="Nusbaum C."/>
            <person name="Birren B."/>
        </authorList>
    </citation>
    <scope>NUCLEOTIDE SEQUENCE [LARGE SCALE GENOMIC DNA]</scope>
    <source>
        <strain evidence="3">INRA-310</strain>
    </source>
</reference>
<sequence>MMSTTLSFGKHKSKSIEDVYASDPGYCRWLLNQTILIDSNPSIADFLKSKFTNDDGSFLMTFGKYKGKTIKQIQAIDDNYIEWMKKNDFINDKMPKLKAAIDELP</sequence>
<dbReference type="RefSeq" id="XP_008908104.1">
    <property type="nucleotide sequence ID" value="XM_008909856.1"/>
</dbReference>
<dbReference type="OMA" id="EPGICDF"/>
<dbReference type="Proteomes" id="UP000018817">
    <property type="component" value="Unassembled WGS sequence"/>
</dbReference>